<name>A0ABQ0BQ00_9FIRM</name>
<dbReference type="InterPro" id="IPR056638">
    <property type="entry name" value="DUF7736"/>
</dbReference>
<evidence type="ECO:0000259" key="1">
    <source>
        <dbReference type="Pfam" id="PF24875"/>
    </source>
</evidence>
<evidence type="ECO:0000313" key="2">
    <source>
        <dbReference type="EMBL" id="GAA6498608.1"/>
    </source>
</evidence>
<dbReference type="RefSeq" id="WP_390423061.1">
    <property type="nucleotide sequence ID" value="NZ_BAABZQ010000001.1"/>
</dbReference>
<dbReference type="EMBL" id="BAABZQ010000001">
    <property type="protein sequence ID" value="GAA6498608.1"/>
    <property type="molecule type" value="Genomic_DNA"/>
</dbReference>
<sequence length="74" mass="8873">MTREEAVKMADSKWYELKTAEEIVKFQLYEERLCMPFSLFHKAIEEVLGRPVYTHEFACVKNLQKEFENLITKN</sequence>
<protein>
    <recommendedName>
        <fullName evidence="1">DUF7736 domain-containing protein</fullName>
    </recommendedName>
</protein>
<feature type="domain" description="DUF7736" evidence="1">
    <location>
        <begin position="22"/>
        <end position="70"/>
    </location>
</feature>
<accession>A0ABQ0BQ00</accession>
<dbReference type="Pfam" id="PF24875">
    <property type="entry name" value="DUF7736"/>
    <property type="match status" value="1"/>
</dbReference>
<keyword evidence="3" id="KW-1185">Reference proteome</keyword>
<dbReference type="Proteomes" id="UP001600941">
    <property type="component" value="Unassembled WGS sequence"/>
</dbReference>
<gene>
    <name evidence="2" type="ORF">K340107D12_14240</name>
</gene>
<organism evidence="2 3">
    <name type="scientific">Blautia parvula</name>
    <dbReference type="NCBI Taxonomy" id="2877527"/>
    <lineage>
        <taxon>Bacteria</taxon>
        <taxon>Bacillati</taxon>
        <taxon>Bacillota</taxon>
        <taxon>Clostridia</taxon>
        <taxon>Lachnospirales</taxon>
        <taxon>Lachnospiraceae</taxon>
        <taxon>Blautia</taxon>
    </lineage>
</organism>
<proteinExistence type="predicted"/>
<reference evidence="2 3" key="1">
    <citation type="submission" date="2024-04" db="EMBL/GenBank/DDBJ databases">
        <title>Defined microbial consortia suppress multidrug-resistant proinflammatory Enterobacteriaceae via ecological control.</title>
        <authorList>
            <person name="Furuichi M."/>
            <person name="Kawaguchi T."/>
            <person name="Pust M."/>
            <person name="Yasuma K."/>
            <person name="Plichta D."/>
            <person name="Hasegawa N."/>
            <person name="Ohya T."/>
            <person name="Bhattarai S."/>
            <person name="Sasajima S."/>
            <person name="Aoto Y."/>
            <person name="Tuganbaev T."/>
            <person name="Yaginuma M."/>
            <person name="Ueda M."/>
            <person name="Okahashi N."/>
            <person name="Amafuji K."/>
            <person name="Kiridooshi Y."/>
            <person name="Sugita K."/>
            <person name="Strazar M."/>
            <person name="Skelly A."/>
            <person name="Suda W."/>
            <person name="Hattori M."/>
            <person name="Nakamoto N."/>
            <person name="Caballero S."/>
            <person name="Norman J."/>
            <person name="Olle B."/>
            <person name="Tanoue T."/>
            <person name="Arita M."/>
            <person name="Bucci V."/>
            <person name="Atarashi K."/>
            <person name="Xavier R."/>
            <person name="Honda K."/>
        </authorList>
    </citation>
    <scope>NUCLEOTIDE SEQUENCE [LARGE SCALE GENOMIC DNA]</scope>
    <source>
        <strain evidence="3">k34-0107-D12</strain>
    </source>
</reference>
<comment type="caution">
    <text evidence="2">The sequence shown here is derived from an EMBL/GenBank/DDBJ whole genome shotgun (WGS) entry which is preliminary data.</text>
</comment>
<evidence type="ECO:0000313" key="3">
    <source>
        <dbReference type="Proteomes" id="UP001600941"/>
    </source>
</evidence>